<gene>
    <name evidence="1" type="ORF">AB868_03534</name>
</gene>
<evidence type="ECO:0000313" key="1">
    <source>
        <dbReference type="EMBL" id="KMU52778.1"/>
    </source>
</evidence>
<name>A0A656VQT6_SERMA</name>
<accession>A0A656VQT6</accession>
<dbReference type="EMBL" id="LFJS01000012">
    <property type="protein sequence ID" value="KMU52778.1"/>
    <property type="molecule type" value="Genomic_DNA"/>
</dbReference>
<reference evidence="1 2" key="1">
    <citation type="submission" date="2015-06" db="EMBL/GenBank/DDBJ databases">
        <title>Draft Genome of Serratia marcescens Strain AH0650_Sm1.</title>
        <authorList>
            <person name="Wan Y."/>
            <person name="Gorrie C."/>
            <person name="Holt K."/>
        </authorList>
    </citation>
    <scope>NUCLEOTIDE SEQUENCE [LARGE SCALE GENOMIC DNA]</scope>
    <source>
        <strain evidence="1 2">AH0650_Sm1</strain>
    </source>
</reference>
<dbReference type="AlphaFoldDB" id="A0A656VQT6"/>
<proteinExistence type="predicted"/>
<evidence type="ECO:0000313" key="2">
    <source>
        <dbReference type="Proteomes" id="UP000037482"/>
    </source>
</evidence>
<protein>
    <submittedName>
        <fullName evidence="1">Uncharacterized protein</fullName>
    </submittedName>
</protein>
<sequence length="197" mass="22786">MEDKQTLSYRGSAGYYADNLKFLEDIDTKPKSFILAPAHRLIEICEVLCQCAPLRVKERWPLSKKDRRNLALQMEWNLPKAPPPREQWKEAIQTSLRIVYQQMPKPQRFEWEKTGYLAELETDIHVAADCTLQTVRFFCNDKIHLPLNTSVFLASPNWNEFVSSLIAGDLYPAWVAPVDSAKTPGCIQGQFPRYMPR</sequence>
<organism evidence="1 2">
    <name type="scientific">Serratia marcescens</name>
    <dbReference type="NCBI Taxonomy" id="615"/>
    <lineage>
        <taxon>Bacteria</taxon>
        <taxon>Pseudomonadati</taxon>
        <taxon>Pseudomonadota</taxon>
        <taxon>Gammaproteobacteria</taxon>
        <taxon>Enterobacterales</taxon>
        <taxon>Yersiniaceae</taxon>
        <taxon>Serratia</taxon>
    </lineage>
</organism>
<comment type="caution">
    <text evidence="1">The sequence shown here is derived from an EMBL/GenBank/DDBJ whole genome shotgun (WGS) entry which is preliminary data.</text>
</comment>
<dbReference type="Proteomes" id="UP000037482">
    <property type="component" value="Unassembled WGS sequence"/>
</dbReference>